<name>A0A844HLP7_9RHOB</name>
<comment type="catalytic activity">
    <reaction evidence="9">
        <text>a 6-O-methyl-2'-deoxyguanosine in DNA + L-cysteinyl-[protein] = S-methyl-L-cysteinyl-[protein] + a 2'-deoxyguanosine in DNA</text>
        <dbReference type="Rhea" id="RHEA:24000"/>
        <dbReference type="Rhea" id="RHEA-COMP:10131"/>
        <dbReference type="Rhea" id="RHEA-COMP:10132"/>
        <dbReference type="Rhea" id="RHEA-COMP:11367"/>
        <dbReference type="Rhea" id="RHEA-COMP:11368"/>
        <dbReference type="ChEBI" id="CHEBI:29950"/>
        <dbReference type="ChEBI" id="CHEBI:82612"/>
        <dbReference type="ChEBI" id="CHEBI:85445"/>
        <dbReference type="ChEBI" id="CHEBI:85448"/>
        <dbReference type="EC" id="2.1.1.63"/>
    </reaction>
</comment>
<evidence type="ECO:0000256" key="6">
    <source>
        <dbReference type="ARBA" id="ARBA00022763"/>
    </source>
</evidence>
<dbReference type="NCBIfam" id="TIGR00589">
    <property type="entry name" value="ogt"/>
    <property type="match status" value="1"/>
</dbReference>
<dbReference type="InterPro" id="IPR036388">
    <property type="entry name" value="WH-like_DNA-bd_sf"/>
</dbReference>
<keyword evidence="7" id="KW-0010">Activator</keyword>
<dbReference type="EC" id="2.1.1.63" evidence="3"/>
<evidence type="ECO:0000256" key="9">
    <source>
        <dbReference type="ARBA" id="ARBA00049348"/>
    </source>
</evidence>
<dbReference type="Proteomes" id="UP000449846">
    <property type="component" value="Unassembled WGS sequence"/>
</dbReference>
<dbReference type="Pfam" id="PF02805">
    <property type="entry name" value="Ada_Zn_binding"/>
    <property type="match status" value="1"/>
</dbReference>
<dbReference type="InterPro" id="IPR001497">
    <property type="entry name" value="MethylDNA_cys_MeTrfase_AS"/>
</dbReference>
<feature type="active site" description="Nucleophile; methyl group acceptor from either O6-methylguanine or O4-methylthymine" evidence="10">
    <location>
        <position position="318"/>
    </location>
</feature>
<evidence type="ECO:0000256" key="8">
    <source>
        <dbReference type="ARBA" id="ARBA00023204"/>
    </source>
</evidence>
<dbReference type="EMBL" id="WMIG01000010">
    <property type="protein sequence ID" value="MTH60786.1"/>
    <property type="molecule type" value="Genomic_DNA"/>
</dbReference>
<dbReference type="InterPro" id="IPR036217">
    <property type="entry name" value="MethylDNA_cys_MeTrfase_DNAb"/>
</dbReference>
<accession>A0A844HLP7</accession>
<dbReference type="PROSITE" id="PS01124">
    <property type="entry name" value="HTH_ARAC_FAMILY_2"/>
    <property type="match status" value="1"/>
</dbReference>
<evidence type="ECO:0000313" key="15">
    <source>
        <dbReference type="Proteomes" id="UP000449846"/>
    </source>
</evidence>
<dbReference type="FunFam" id="1.10.10.10:FF:000214">
    <property type="entry name" value="Methylated-DNA--protein-cysteine methyltransferase"/>
    <property type="match status" value="1"/>
</dbReference>
<evidence type="ECO:0000256" key="3">
    <source>
        <dbReference type="ARBA" id="ARBA00011918"/>
    </source>
</evidence>
<dbReference type="Pfam" id="PF12833">
    <property type="entry name" value="HTH_18"/>
    <property type="match status" value="1"/>
</dbReference>
<keyword evidence="4 14" id="KW-0489">Methyltransferase</keyword>
<comment type="catalytic activity">
    <reaction evidence="1">
        <text>a 4-O-methyl-thymidine in DNA + L-cysteinyl-[protein] = a thymidine in DNA + S-methyl-L-cysteinyl-[protein]</text>
        <dbReference type="Rhea" id="RHEA:53428"/>
        <dbReference type="Rhea" id="RHEA-COMP:10131"/>
        <dbReference type="Rhea" id="RHEA-COMP:10132"/>
        <dbReference type="Rhea" id="RHEA-COMP:13555"/>
        <dbReference type="Rhea" id="RHEA-COMP:13556"/>
        <dbReference type="ChEBI" id="CHEBI:29950"/>
        <dbReference type="ChEBI" id="CHEBI:82612"/>
        <dbReference type="ChEBI" id="CHEBI:137386"/>
        <dbReference type="ChEBI" id="CHEBI:137387"/>
        <dbReference type="EC" id="2.1.1.63"/>
    </reaction>
</comment>
<dbReference type="GO" id="GO:0043565">
    <property type="term" value="F:sequence-specific DNA binding"/>
    <property type="evidence" value="ECO:0007669"/>
    <property type="project" value="InterPro"/>
</dbReference>
<evidence type="ECO:0000256" key="1">
    <source>
        <dbReference type="ARBA" id="ARBA00001286"/>
    </source>
</evidence>
<dbReference type="PROSITE" id="PS00374">
    <property type="entry name" value="MGMT"/>
    <property type="match status" value="1"/>
</dbReference>
<evidence type="ECO:0000256" key="2">
    <source>
        <dbReference type="ARBA" id="ARBA00008711"/>
    </source>
</evidence>
<keyword evidence="15" id="KW-1185">Reference proteome</keyword>
<reference evidence="14 15" key="1">
    <citation type="submission" date="2019-11" db="EMBL/GenBank/DDBJ databases">
        <authorList>
            <person name="Dong K."/>
        </authorList>
    </citation>
    <scope>NUCLEOTIDE SEQUENCE [LARGE SCALE GENOMIC DNA]</scope>
    <source>
        <strain evidence="14 15">NBRC 112902</strain>
    </source>
</reference>
<dbReference type="GO" id="GO:0006281">
    <property type="term" value="P:DNA repair"/>
    <property type="evidence" value="ECO:0007669"/>
    <property type="project" value="UniProtKB-KW"/>
</dbReference>
<keyword evidence="11" id="KW-0862">Zinc</keyword>
<dbReference type="InterPro" id="IPR014048">
    <property type="entry name" value="MethylDNA_cys_MeTrfase_DNA-bd"/>
</dbReference>
<keyword evidence="11" id="KW-0479">Metal-binding</keyword>
<dbReference type="GO" id="GO:0008270">
    <property type="term" value="F:zinc ion binding"/>
    <property type="evidence" value="ECO:0007669"/>
    <property type="project" value="InterPro"/>
</dbReference>
<dbReference type="GO" id="GO:0003700">
    <property type="term" value="F:DNA-binding transcription factor activity"/>
    <property type="evidence" value="ECO:0007669"/>
    <property type="project" value="InterPro"/>
</dbReference>
<dbReference type="OrthoDB" id="9802228at2"/>
<dbReference type="PANTHER" id="PTHR10815:SF5">
    <property type="entry name" value="METHYLATED-DNA--PROTEIN-CYSTEINE METHYLTRANSFERASE"/>
    <property type="match status" value="1"/>
</dbReference>
<keyword evidence="8" id="KW-0234">DNA repair</keyword>
<sequence>MLFDLPDHDTLYQALLARDARYDGQAYVCVASTGVFCRLTCPARKPLPENCSFHATIGACIEAGFRPCKRCHPLQAAANADPTIAALLRLLDDDPQRRWSERDLERMGYDLSTVRRSFKRHFAMTFLDMARQRRLREGFETLVDTGRVIAAQQDAGFDSPSAFRAAFARILGCAPADLTQGGLLVADWIATPLGDMVAVCSQTHLHLLEFIERKALPTELQKLRETTPGGIGIGRNRITEQARAELQAFFDGRLPRFETPIHQPGSAFSREVWAELRRIPAGETRSYAQLAEAIGRPSATRAVARANGANQIALMVPCHRVIGADGSLTGYGGGLWRKQRLLEIEAQYRAARPVGNRPQAGILPISSEMRTGSSGSSTP</sequence>
<dbReference type="InterPro" id="IPR004026">
    <property type="entry name" value="Ada_DNA_repair_Zn-bd"/>
</dbReference>
<feature type="domain" description="HTH araC/xylS-type" evidence="13">
    <location>
        <begin position="105"/>
        <end position="181"/>
    </location>
</feature>
<evidence type="ECO:0000259" key="13">
    <source>
        <dbReference type="PROSITE" id="PS01124"/>
    </source>
</evidence>
<dbReference type="InterPro" id="IPR035451">
    <property type="entry name" value="Ada-like_dom_sf"/>
</dbReference>
<comment type="similarity">
    <text evidence="2">Belongs to the MGMT family.</text>
</comment>
<dbReference type="PIRSF" id="PIRSF000409">
    <property type="entry name" value="Ada"/>
    <property type="match status" value="1"/>
</dbReference>
<evidence type="ECO:0000256" key="4">
    <source>
        <dbReference type="ARBA" id="ARBA00022603"/>
    </source>
</evidence>
<dbReference type="PANTHER" id="PTHR10815">
    <property type="entry name" value="METHYLATED-DNA--PROTEIN-CYSTEINE METHYLTRANSFERASE"/>
    <property type="match status" value="1"/>
</dbReference>
<feature type="binding site" evidence="11">
    <location>
        <position position="41"/>
    </location>
    <ligand>
        <name>Zn(2+)</name>
        <dbReference type="ChEBI" id="CHEBI:29105"/>
    </ligand>
</feature>
<protein>
    <recommendedName>
        <fullName evidence="3">methylated-DNA--[protein]-cysteine S-methyltransferase</fullName>
        <ecNumber evidence="3">2.1.1.63</ecNumber>
    </recommendedName>
</protein>
<dbReference type="InterPro" id="IPR016221">
    <property type="entry name" value="Bifunct_regulatory_prot_Ada"/>
</dbReference>
<feature type="binding site" evidence="11">
    <location>
        <position position="37"/>
    </location>
    <ligand>
        <name>Zn(2+)</name>
        <dbReference type="ChEBI" id="CHEBI:29105"/>
    </ligand>
</feature>
<comment type="caution">
    <text evidence="14">The sequence shown here is derived from an EMBL/GenBank/DDBJ whole genome shotgun (WGS) entry which is preliminary data.</text>
</comment>
<dbReference type="SUPFAM" id="SSF46767">
    <property type="entry name" value="Methylated DNA-protein cysteine methyltransferase, C-terminal domain"/>
    <property type="match status" value="1"/>
</dbReference>
<dbReference type="Gene3D" id="1.10.10.60">
    <property type="entry name" value="Homeodomain-like"/>
    <property type="match status" value="1"/>
</dbReference>
<evidence type="ECO:0000256" key="12">
    <source>
        <dbReference type="SAM" id="MobiDB-lite"/>
    </source>
</evidence>
<keyword evidence="5 14" id="KW-0808">Transferase</keyword>
<dbReference type="Gene3D" id="1.10.10.10">
    <property type="entry name" value="Winged helix-like DNA-binding domain superfamily/Winged helix DNA-binding domain"/>
    <property type="match status" value="1"/>
</dbReference>
<feature type="active site" description="Nucleophile; methyl group acceptor from methylphosphotriester" evidence="10">
    <location>
        <position position="37"/>
    </location>
</feature>
<gene>
    <name evidence="14" type="ORF">GL300_16345</name>
</gene>
<feature type="binding site" evidence="11">
    <location>
        <position position="68"/>
    </location>
    <ligand>
        <name>Zn(2+)</name>
        <dbReference type="ChEBI" id="CHEBI:29105"/>
    </ligand>
</feature>
<evidence type="ECO:0000313" key="14">
    <source>
        <dbReference type="EMBL" id="MTH60786.1"/>
    </source>
</evidence>
<dbReference type="RefSeq" id="WP_155040727.1">
    <property type="nucleotide sequence ID" value="NZ_JBHGCD010000017.1"/>
</dbReference>
<evidence type="ECO:0000256" key="5">
    <source>
        <dbReference type="ARBA" id="ARBA00022679"/>
    </source>
</evidence>
<dbReference type="Pfam" id="PF01035">
    <property type="entry name" value="DNA_binding_1"/>
    <property type="match status" value="1"/>
</dbReference>
<dbReference type="GO" id="GO:0003908">
    <property type="term" value="F:methylated-DNA-[protein]-cysteine S-methyltransferase activity"/>
    <property type="evidence" value="ECO:0007669"/>
    <property type="project" value="UniProtKB-EC"/>
</dbReference>
<proteinExistence type="inferred from homology"/>
<dbReference type="AlphaFoldDB" id="A0A844HLP7"/>
<dbReference type="SUPFAM" id="SSF57884">
    <property type="entry name" value="Ada DNA repair protein, N-terminal domain (N-Ada 10)"/>
    <property type="match status" value="1"/>
</dbReference>
<dbReference type="SMART" id="SM00342">
    <property type="entry name" value="HTH_ARAC"/>
    <property type="match status" value="1"/>
</dbReference>
<dbReference type="GO" id="GO:0032259">
    <property type="term" value="P:methylation"/>
    <property type="evidence" value="ECO:0007669"/>
    <property type="project" value="UniProtKB-KW"/>
</dbReference>
<evidence type="ECO:0000256" key="7">
    <source>
        <dbReference type="ARBA" id="ARBA00023159"/>
    </source>
</evidence>
<evidence type="ECO:0000256" key="11">
    <source>
        <dbReference type="PIRSR" id="PIRSR000409-3"/>
    </source>
</evidence>
<feature type="region of interest" description="Disordered" evidence="12">
    <location>
        <begin position="357"/>
        <end position="379"/>
    </location>
</feature>
<organism evidence="14 15">
    <name type="scientific">Paracoccus litorisediminis</name>
    <dbReference type="NCBI Taxonomy" id="2006130"/>
    <lineage>
        <taxon>Bacteria</taxon>
        <taxon>Pseudomonadati</taxon>
        <taxon>Pseudomonadota</taxon>
        <taxon>Alphaproteobacteria</taxon>
        <taxon>Rhodobacterales</taxon>
        <taxon>Paracoccaceae</taxon>
        <taxon>Paracoccus</taxon>
    </lineage>
</organism>
<dbReference type="Gene3D" id="3.40.10.10">
    <property type="entry name" value="DNA Methylphosphotriester Repair Domain"/>
    <property type="match status" value="1"/>
</dbReference>
<dbReference type="Gene3D" id="3.30.160.70">
    <property type="entry name" value="Methylated DNA-protein cysteine methyltransferase domain"/>
    <property type="match status" value="1"/>
</dbReference>
<evidence type="ECO:0000256" key="10">
    <source>
        <dbReference type="PIRSR" id="PIRSR000409-1"/>
    </source>
</evidence>
<comment type="cofactor">
    <cofactor evidence="11">
        <name>Zn(2+)</name>
        <dbReference type="ChEBI" id="CHEBI:29105"/>
    </cofactor>
    <text evidence="11">Binds 1 zinc ion per subunit.</text>
</comment>
<dbReference type="InterPro" id="IPR036631">
    <property type="entry name" value="MGMT_N_sf"/>
</dbReference>
<feature type="binding site" evidence="11">
    <location>
        <position position="71"/>
    </location>
    <ligand>
        <name>Zn(2+)</name>
        <dbReference type="ChEBI" id="CHEBI:29105"/>
    </ligand>
</feature>
<dbReference type="CDD" id="cd06445">
    <property type="entry name" value="ATase"/>
    <property type="match status" value="1"/>
</dbReference>
<keyword evidence="6" id="KW-0227">DNA damage</keyword>
<dbReference type="InterPro" id="IPR018060">
    <property type="entry name" value="HTH_AraC"/>
</dbReference>
<dbReference type="SUPFAM" id="SSF53155">
    <property type="entry name" value="Methylated DNA-protein cysteine methyltransferase domain"/>
    <property type="match status" value="1"/>
</dbReference>